<dbReference type="Proteomes" id="UP000808146">
    <property type="component" value="Unassembled WGS sequence"/>
</dbReference>
<dbReference type="GO" id="GO:0008374">
    <property type="term" value="F:O-acyltransferase activity"/>
    <property type="evidence" value="ECO:0007669"/>
    <property type="project" value="TreeGrafter"/>
</dbReference>
<comment type="similarity">
    <text evidence="1">Belongs to the transferase hexapeptide repeat family.</text>
</comment>
<dbReference type="InterPro" id="IPR001451">
    <property type="entry name" value="Hexapep"/>
</dbReference>
<accession>A0A9D7LYG4</accession>
<protein>
    <submittedName>
        <fullName evidence="5">Acyltransferase</fullName>
    </submittedName>
</protein>
<dbReference type="PANTHER" id="PTHR23416">
    <property type="entry name" value="SIALIC ACID SYNTHASE-RELATED"/>
    <property type="match status" value="1"/>
</dbReference>
<evidence type="ECO:0000256" key="1">
    <source>
        <dbReference type="ARBA" id="ARBA00007274"/>
    </source>
</evidence>
<evidence type="ECO:0000256" key="3">
    <source>
        <dbReference type="ARBA" id="ARBA00022737"/>
    </source>
</evidence>
<evidence type="ECO:0000256" key="2">
    <source>
        <dbReference type="ARBA" id="ARBA00022679"/>
    </source>
</evidence>
<name>A0A9D7LYG4_9RHOO</name>
<dbReference type="EMBL" id="JADKBR010000028">
    <property type="protein sequence ID" value="MBK8892452.1"/>
    <property type="molecule type" value="Genomic_DNA"/>
</dbReference>
<keyword evidence="4 5" id="KW-0012">Acyltransferase</keyword>
<dbReference type="PROSITE" id="PS00101">
    <property type="entry name" value="HEXAPEP_TRANSFERASES"/>
    <property type="match status" value="1"/>
</dbReference>
<dbReference type="GO" id="GO:0005829">
    <property type="term" value="C:cytosol"/>
    <property type="evidence" value="ECO:0007669"/>
    <property type="project" value="TreeGrafter"/>
</dbReference>
<comment type="caution">
    <text evidence="5">The sequence shown here is derived from an EMBL/GenBank/DDBJ whole genome shotgun (WGS) entry which is preliminary data.</text>
</comment>
<proteinExistence type="inferred from homology"/>
<reference evidence="5" key="1">
    <citation type="submission" date="2020-10" db="EMBL/GenBank/DDBJ databases">
        <title>Connecting structure to function with the recovery of over 1000 high-quality activated sludge metagenome-assembled genomes encoding full-length rRNA genes using long-read sequencing.</title>
        <authorList>
            <person name="Singleton C.M."/>
            <person name="Petriglieri F."/>
            <person name="Kristensen J.M."/>
            <person name="Kirkegaard R.H."/>
            <person name="Michaelsen T.Y."/>
            <person name="Andersen M.H."/>
            <person name="Karst S.M."/>
            <person name="Dueholm M.S."/>
            <person name="Nielsen P.H."/>
            <person name="Albertsen M."/>
        </authorList>
    </citation>
    <scope>NUCLEOTIDE SEQUENCE</scope>
    <source>
        <strain evidence="5">OdNE_18-Q3-R46-58_BAT3C.305</strain>
    </source>
</reference>
<dbReference type="AlphaFoldDB" id="A0A9D7LYG4"/>
<evidence type="ECO:0000313" key="5">
    <source>
        <dbReference type="EMBL" id="MBK8892452.1"/>
    </source>
</evidence>
<dbReference type="Gene3D" id="2.160.10.10">
    <property type="entry name" value="Hexapeptide repeat proteins"/>
    <property type="match status" value="1"/>
</dbReference>
<dbReference type="CDD" id="cd04647">
    <property type="entry name" value="LbH_MAT_like"/>
    <property type="match status" value="1"/>
</dbReference>
<evidence type="ECO:0000313" key="6">
    <source>
        <dbReference type="Proteomes" id="UP000808146"/>
    </source>
</evidence>
<dbReference type="InterPro" id="IPR051159">
    <property type="entry name" value="Hexapeptide_acetyltransf"/>
</dbReference>
<dbReference type="PANTHER" id="PTHR23416:SF23">
    <property type="entry name" value="ACETYLTRANSFERASE C18B11.09C-RELATED"/>
    <property type="match status" value="1"/>
</dbReference>
<organism evidence="5 6">
    <name type="scientific">Candidatus Dechloromonas phosphorivorans</name>
    <dbReference type="NCBI Taxonomy" id="2899244"/>
    <lineage>
        <taxon>Bacteria</taxon>
        <taxon>Pseudomonadati</taxon>
        <taxon>Pseudomonadota</taxon>
        <taxon>Betaproteobacteria</taxon>
        <taxon>Rhodocyclales</taxon>
        <taxon>Azonexaceae</taxon>
        <taxon>Dechloromonas</taxon>
    </lineage>
</organism>
<evidence type="ECO:0000256" key="4">
    <source>
        <dbReference type="ARBA" id="ARBA00023315"/>
    </source>
</evidence>
<gene>
    <name evidence="5" type="ORF">IPN75_19890</name>
</gene>
<keyword evidence="3" id="KW-0677">Repeat</keyword>
<dbReference type="Pfam" id="PF00132">
    <property type="entry name" value="Hexapep"/>
    <property type="match status" value="1"/>
</dbReference>
<sequence length="166" mass="18684">MRLSRLLVKVLDRISHLYWQIKYAEFRKKYSIDRSFRFNGRMILFYGEGSISIKESSYIGELSTMQAVRGFSISIGTACSISHNVRIYTQSNVPDYDYSRPSIPEKRGDVVIGNYSWIGANVFIGPGVTIGENAIVGANSVVTRNVPPFEIWGGVPAKLIKKKELI</sequence>
<keyword evidence="2" id="KW-0808">Transferase</keyword>
<dbReference type="SUPFAM" id="SSF51161">
    <property type="entry name" value="Trimeric LpxA-like enzymes"/>
    <property type="match status" value="1"/>
</dbReference>
<dbReference type="InterPro" id="IPR018357">
    <property type="entry name" value="Hexapep_transf_CS"/>
</dbReference>
<dbReference type="InterPro" id="IPR011004">
    <property type="entry name" value="Trimer_LpxA-like_sf"/>
</dbReference>